<evidence type="ECO:0000313" key="2">
    <source>
        <dbReference type="EMBL" id="MCV7230019.1"/>
    </source>
</evidence>
<comment type="caution">
    <text evidence="2">The sequence shown here is derived from an EMBL/GenBank/DDBJ whole genome shotgun (WGS) entry which is preliminary data.</text>
</comment>
<proteinExistence type="predicted"/>
<dbReference type="Proteomes" id="UP001526201">
    <property type="component" value="Unassembled WGS sequence"/>
</dbReference>
<name>A0ABT3CKK5_9MYCO</name>
<keyword evidence="3" id="KW-1185">Reference proteome</keyword>
<organism evidence="2 3">
    <name type="scientific">Mycolicibacterium komossense</name>
    <dbReference type="NCBI Taxonomy" id="1779"/>
    <lineage>
        <taxon>Bacteria</taxon>
        <taxon>Bacillati</taxon>
        <taxon>Actinomycetota</taxon>
        <taxon>Actinomycetes</taxon>
        <taxon>Mycobacteriales</taxon>
        <taxon>Mycobacteriaceae</taxon>
        <taxon>Mycolicibacterium</taxon>
    </lineage>
</organism>
<feature type="region of interest" description="Disordered" evidence="1">
    <location>
        <begin position="77"/>
        <end position="100"/>
    </location>
</feature>
<sequence>MPKAFLDRLARIFGRGDRIRAQSIGHVGDRAIDCCGEILVGRIRLPQEIDYGVMNDAHVVLDLRLFIGIGGVGRVQHSRGGIDGDPPPIGHVLNPGSTPP</sequence>
<evidence type="ECO:0000313" key="3">
    <source>
        <dbReference type="Proteomes" id="UP001526201"/>
    </source>
</evidence>
<protein>
    <submittedName>
        <fullName evidence="2">Uncharacterized protein</fullName>
    </submittedName>
</protein>
<gene>
    <name evidence="2" type="ORF">H7J73_28825</name>
</gene>
<reference evidence="2 3" key="1">
    <citation type="journal article" date="2022" name="BMC Genomics">
        <title>Comparative genome analysis of mycobacteria focusing on tRNA and non-coding RNA.</title>
        <authorList>
            <person name="Behra P.R.K."/>
            <person name="Pettersson B.M.F."/>
            <person name="Ramesh M."/>
            <person name="Das S."/>
            <person name="Dasgupta S."/>
            <person name="Kirsebom L.A."/>
        </authorList>
    </citation>
    <scope>NUCLEOTIDE SEQUENCE [LARGE SCALE GENOMIC DNA]</scope>
    <source>
        <strain evidence="2 3">DSM 44078</strain>
    </source>
</reference>
<dbReference type="RefSeq" id="WP_264071301.1">
    <property type="nucleotide sequence ID" value="NZ_JACKTY010000049.1"/>
</dbReference>
<dbReference type="EMBL" id="JACKTY010000049">
    <property type="protein sequence ID" value="MCV7230019.1"/>
    <property type="molecule type" value="Genomic_DNA"/>
</dbReference>
<accession>A0ABT3CKK5</accession>
<evidence type="ECO:0000256" key="1">
    <source>
        <dbReference type="SAM" id="MobiDB-lite"/>
    </source>
</evidence>